<sequence>MKLLFLGTANGLSENPGNFHSNMLLIMDTGKTLLIDCGTDIRFSLAHANYTAKDIDAVYISHLHGDHCGGLEWLGFKRKFTTDLPKPELLLHEHLVDALWEHRLKGGMATLKTEEATLSSYFNVIAMPDNTPVVWEGITLTLVKTVHMISNGVLKPSYGVLIQGEGSKALLTTDTKFNVPSLLPYYRQADIIFHDCETSSYLSGVHANFVELRQLDADIKSKMWLYHYNDGPLPDAEREGFCGFVQPGQVFNLT</sequence>
<dbReference type="PANTHER" id="PTHR46018">
    <property type="entry name" value="ZINC PHOSPHODIESTERASE ELAC PROTEIN 1"/>
    <property type="match status" value="1"/>
</dbReference>
<dbReference type="Pfam" id="PF23023">
    <property type="entry name" value="Anti-Pycsar_Apyc1"/>
    <property type="match status" value="1"/>
</dbReference>
<dbReference type="Gene3D" id="3.60.15.10">
    <property type="entry name" value="Ribonuclease Z/Hydroxyacylglutathione hydrolase-like"/>
    <property type="match status" value="1"/>
</dbReference>
<dbReference type="EMBL" id="LNYA01000034">
    <property type="protein sequence ID" value="KTC94560.1"/>
    <property type="molecule type" value="Genomic_DNA"/>
</dbReference>
<dbReference type="Proteomes" id="UP000054773">
    <property type="component" value="Unassembled WGS sequence"/>
</dbReference>
<feature type="domain" description="Metallo-beta-lactamase" evidence="1">
    <location>
        <begin position="20"/>
        <end position="227"/>
    </location>
</feature>
<dbReference type="GO" id="GO:0046872">
    <property type="term" value="F:metal ion binding"/>
    <property type="evidence" value="ECO:0007669"/>
    <property type="project" value="UniProtKB-KW"/>
</dbReference>
<keyword evidence="2" id="KW-0378">Hydrolase</keyword>
<organism evidence="2 3">
    <name type="scientific">Legionella erythra</name>
    <dbReference type="NCBI Taxonomy" id="448"/>
    <lineage>
        <taxon>Bacteria</taxon>
        <taxon>Pseudomonadati</taxon>
        <taxon>Pseudomonadota</taxon>
        <taxon>Gammaproteobacteria</taxon>
        <taxon>Legionellales</taxon>
        <taxon>Legionellaceae</taxon>
        <taxon>Legionella</taxon>
    </lineage>
</organism>
<dbReference type="GO" id="GO:0042781">
    <property type="term" value="F:3'-tRNA processing endoribonuclease activity"/>
    <property type="evidence" value="ECO:0007669"/>
    <property type="project" value="TreeGrafter"/>
</dbReference>
<evidence type="ECO:0000313" key="2">
    <source>
        <dbReference type="EMBL" id="KTC94560.1"/>
    </source>
</evidence>
<dbReference type="STRING" id="448.Lery_2727"/>
<dbReference type="PANTHER" id="PTHR46018:SF2">
    <property type="entry name" value="ZINC PHOSPHODIESTERASE ELAC PROTEIN 1"/>
    <property type="match status" value="1"/>
</dbReference>
<dbReference type="SUPFAM" id="SSF56281">
    <property type="entry name" value="Metallo-hydrolase/oxidoreductase"/>
    <property type="match status" value="1"/>
</dbReference>
<proteinExistence type="predicted"/>
<evidence type="ECO:0000259" key="1">
    <source>
        <dbReference type="SMART" id="SM00849"/>
    </source>
</evidence>
<accession>A0A0W0TG87</accession>
<name>A0A0W0TG87_LEGER</name>
<gene>
    <name evidence="2" type="ORF">Lery_2727</name>
</gene>
<dbReference type="SMART" id="SM00849">
    <property type="entry name" value="Lactamase_B"/>
    <property type="match status" value="1"/>
</dbReference>
<dbReference type="InterPro" id="IPR036866">
    <property type="entry name" value="RibonucZ/Hydroxyglut_hydro"/>
</dbReference>
<protein>
    <submittedName>
        <fullName evidence="2">Metal-dependent hydrolase of the beta-lactamase superfamily transporter III</fullName>
    </submittedName>
</protein>
<dbReference type="AlphaFoldDB" id="A0A0W0TG87"/>
<comment type="caution">
    <text evidence="2">The sequence shown here is derived from an EMBL/GenBank/DDBJ whole genome shotgun (WGS) entry which is preliminary data.</text>
</comment>
<dbReference type="OrthoDB" id="9803916at2"/>
<reference evidence="2 3" key="1">
    <citation type="submission" date="2015-11" db="EMBL/GenBank/DDBJ databases">
        <title>Genomic analysis of 38 Legionella species identifies large and diverse effector repertoires.</title>
        <authorList>
            <person name="Burstein D."/>
            <person name="Amaro F."/>
            <person name="Zusman T."/>
            <person name="Lifshitz Z."/>
            <person name="Cohen O."/>
            <person name="Gilbert J.A."/>
            <person name="Pupko T."/>
            <person name="Shuman H.A."/>
            <person name="Segal G."/>
        </authorList>
    </citation>
    <scope>NUCLEOTIDE SEQUENCE [LARGE SCALE GENOMIC DNA]</scope>
    <source>
        <strain evidence="2 3">SE-32A-C8</strain>
    </source>
</reference>
<keyword evidence="3" id="KW-1185">Reference proteome</keyword>
<dbReference type="RefSeq" id="WP_058527803.1">
    <property type="nucleotide sequence ID" value="NZ_CAAAHY010000005.1"/>
</dbReference>
<dbReference type="InterPro" id="IPR001279">
    <property type="entry name" value="Metallo-B-lactamas"/>
</dbReference>
<evidence type="ECO:0000313" key="3">
    <source>
        <dbReference type="Proteomes" id="UP000054773"/>
    </source>
</evidence>
<dbReference type="PATRIC" id="fig|448.7.peg.2863"/>